<keyword evidence="1" id="KW-0812">Transmembrane</keyword>
<gene>
    <name evidence="2" type="ORF">KEH51_02065</name>
</gene>
<dbReference type="AlphaFoldDB" id="A0A941FID9"/>
<comment type="caution">
    <text evidence="2">The sequence shown here is derived from an EMBL/GenBank/DDBJ whole genome shotgun (WGS) entry which is preliminary data.</text>
</comment>
<accession>A0A941FID9</accession>
<dbReference type="Proteomes" id="UP000680045">
    <property type="component" value="Unassembled WGS sequence"/>
</dbReference>
<proteinExistence type="predicted"/>
<feature type="transmembrane region" description="Helical" evidence="1">
    <location>
        <begin position="17"/>
        <end position="37"/>
    </location>
</feature>
<name>A0A941FID9_9BACI</name>
<dbReference type="EMBL" id="JAGTPW010000002">
    <property type="protein sequence ID" value="MBR8643961.1"/>
    <property type="molecule type" value="Genomic_DNA"/>
</dbReference>
<evidence type="ECO:0000313" key="3">
    <source>
        <dbReference type="Proteomes" id="UP000680045"/>
    </source>
</evidence>
<keyword evidence="1" id="KW-1133">Transmembrane helix</keyword>
<keyword evidence="1" id="KW-0472">Membrane</keyword>
<protein>
    <submittedName>
        <fullName evidence="2">Uncharacterized protein</fullName>
    </submittedName>
</protein>
<organism evidence="2 3">
    <name type="scientific">Peribacillus frigoritolerans</name>
    <dbReference type="NCBI Taxonomy" id="450367"/>
    <lineage>
        <taxon>Bacteria</taxon>
        <taxon>Bacillati</taxon>
        <taxon>Bacillota</taxon>
        <taxon>Bacilli</taxon>
        <taxon>Bacillales</taxon>
        <taxon>Bacillaceae</taxon>
        <taxon>Peribacillus</taxon>
    </lineage>
</organism>
<sequence length="54" mass="6323">MNMLKQEWKLFLTNRKLVGVAIVLLFVLIIYGGYSLVPLESIRKNRQIARCSRE</sequence>
<reference evidence="2" key="1">
    <citation type="submission" date="2021-04" db="EMBL/GenBank/DDBJ databases">
        <title>Whole genome sequencing of Enterococci isolates from hospitalized patients.</title>
        <authorList>
            <person name="Ogoti B.M."/>
            <person name="Onyambu F.G."/>
        </authorList>
    </citation>
    <scope>NUCLEOTIDE SEQUENCE</scope>
    <source>
        <strain evidence="2">242</strain>
    </source>
</reference>
<evidence type="ECO:0000313" key="2">
    <source>
        <dbReference type="EMBL" id="MBR8643961.1"/>
    </source>
</evidence>
<evidence type="ECO:0000256" key="1">
    <source>
        <dbReference type="SAM" id="Phobius"/>
    </source>
</evidence>